<dbReference type="InterPro" id="IPR036291">
    <property type="entry name" value="NAD(P)-bd_dom_sf"/>
</dbReference>
<accession>A0A4R6SVV2</accession>
<dbReference type="EMBL" id="SNYC01000004">
    <property type="protein sequence ID" value="TDQ10028.1"/>
    <property type="molecule type" value="Genomic_DNA"/>
</dbReference>
<gene>
    <name evidence="3" type="ORF">ATK78_2187</name>
</gene>
<dbReference type="Gene3D" id="3.40.50.720">
    <property type="entry name" value="NAD(P)-binding Rossmann-like Domain"/>
    <property type="match status" value="1"/>
</dbReference>
<dbReference type="Pfam" id="PF00106">
    <property type="entry name" value="adh_short"/>
    <property type="match status" value="1"/>
</dbReference>
<comment type="caution">
    <text evidence="3">The sequence shown here is derived from an EMBL/GenBank/DDBJ whole genome shotgun (WGS) entry which is preliminary data.</text>
</comment>
<dbReference type="CDD" id="cd05233">
    <property type="entry name" value="SDR_c"/>
    <property type="match status" value="1"/>
</dbReference>
<evidence type="ECO:0000313" key="3">
    <source>
        <dbReference type="EMBL" id="TDQ10028.1"/>
    </source>
</evidence>
<proteinExistence type="inferred from homology"/>
<dbReference type="AlphaFoldDB" id="A0A4R6SVV2"/>
<protein>
    <submittedName>
        <fullName evidence="3">NAD(P)-dependent dehydrogenase (Short-subunit alcohol dehydrogenase family)</fullName>
    </submittedName>
</protein>
<organism evidence="3 4">
    <name type="scientific">Pedobacter metabolipauper</name>
    <dbReference type="NCBI Taxonomy" id="425513"/>
    <lineage>
        <taxon>Bacteria</taxon>
        <taxon>Pseudomonadati</taxon>
        <taxon>Bacteroidota</taxon>
        <taxon>Sphingobacteriia</taxon>
        <taxon>Sphingobacteriales</taxon>
        <taxon>Sphingobacteriaceae</taxon>
        <taxon>Pedobacter</taxon>
    </lineage>
</organism>
<dbReference type="InterPro" id="IPR050259">
    <property type="entry name" value="SDR"/>
</dbReference>
<name>A0A4R6SVV2_9SPHI</name>
<dbReference type="OrthoDB" id="658698at2"/>
<dbReference type="PANTHER" id="PTHR42879">
    <property type="entry name" value="3-OXOACYL-(ACYL-CARRIER-PROTEIN) REDUCTASE"/>
    <property type="match status" value="1"/>
</dbReference>
<keyword evidence="4" id="KW-1185">Reference proteome</keyword>
<dbReference type="RefSeq" id="WP_133576068.1">
    <property type="nucleotide sequence ID" value="NZ_SNYC01000004.1"/>
</dbReference>
<dbReference type="InterPro" id="IPR002347">
    <property type="entry name" value="SDR_fam"/>
</dbReference>
<evidence type="ECO:0000256" key="2">
    <source>
        <dbReference type="RuleBase" id="RU000363"/>
    </source>
</evidence>
<evidence type="ECO:0000256" key="1">
    <source>
        <dbReference type="ARBA" id="ARBA00006484"/>
    </source>
</evidence>
<comment type="similarity">
    <text evidence="1 2">Belongs to the short-chain dehydrogenases/reductases (SDR) family.</text>
</comment>
<sequence>MNNLINHLPEKITGKKILISGGTSNDGQSTALMLAALGAKILIIGQNQDILNETMQKLRTLNRESNCYGMVGNPANPEDLKTIFTVIDRHFRGLDILINNDMLSYQNLGIDDPKTWEDALRVNLNGQINCTREAIKRMRKKEYGQIININSITSDLRKKYNTLYEAAQSGIRKFNERILKEVKGSGIEFCGINAQQFH</sequence>
<dbReference type="PANTHER" id="PTHR42879:SF2">
    <property type="entry name" value="3-OXOACYL-[ACYL-CARRIER-PROTEIN] REDUCTASE FABG"/>
    <property type="match status" value="1"/>
</dbReference>
<dbReference type="PRINTS" id="PR00081">
    <property type="entry name" value="GDHRDH"/>
</dbReference>
<reference evidence="3 4" key="1">
    <citation type="submission" date="2019-03" db="EMBL/GenBank/DDBJ databases">
        <title>Genomic Encyclopedia of Archaeal and Bacterial Type Strains, Phase II (KMG-II): from individual species to whole genera.</title>
        <authorList>
            <person name="Goeker M."/>
        </authorList>
    </citation>
    <scope>NUCLEOTIDE SEQUENCE [LARGE SCALE GENOMIC DNA]</scope>
    <source>
        <strain evidence="3 4">DSM 19035</strain>
    </source>
</reference>
<dbReference type="PRINTS" id="PR00080">
    <property type="entry name" value="SDRFAMILY"/>
</dbReference>
<evidence type="ECO:0000313" key="4">
    <source>
        <dbReference type="Proteomes" id="UP000295620"/>
    </source>
</evidence>
<dbReference type="SUPFAM" id="SSF51735">
    <property type="entry name" value="NAD(P)-binding Rossmann-fold domains"/>
    <property type="match status" value="1"/>
</dbReference>
<dbReference type="Proteomes" id="UP000295620">
    <property type="component" value="Unassembled WGS sequence"/>
</dbReference>